<dbReference type="Proteomes" id="UP000007797">
    <property type="component" value="Unassembled WGS sequence"/>
</dbReference>
<dbReference type="AlphaFoldDB" id="F4PXP6"/>
<name>F4PXP6_CACFS</name>
<dbReference type="GeneID" id="14871670"/>
<organism evidence="1 2">
    <name type="scientific">Cavenderia fasciculata</name>
    <name type="common">Slime mold</name>
    <name type="synonym">Dictyostelium fasciculatum</name>
    <dbReference type="NCBI Taxonomy" id="261658"/>
    <lineage>
        <taxon>Eukaryota</taxon>
        <taxon>Amoebozoa</taxon>
        <taxon>Evosea</taxon>
        <taxon>Eumycetozoa</taxon>
        <taxon>Dictyostelia</taxon>
        <taxon>Acytosteliales</taxon>
        <taxon>Cavenderiaceae</taxon>
        <taxon>Cavenderia</taxon>
    </lineage>
</organism>
<proteinExistence type="predicted"/>
<dbReference type="EMBL" id="GL883014">
    <property type="protein sequence ID" value="EGG19556.1"/>
    <property type="molecule type" value="Genomic_DNA"/>
</dbReference>
<evidence type="ECO:0000313" key="2">
    <source>
        <dbReference type="Proteomes" id="UP000007797"/>
    </source>
</evidence>
<gene>
    <name evidence="1" type="ORF">DFA_00134</name>
</gene>
<evidence type="ECO:0000313" key="1">
    <source>
        <dbReference type="EMBL" id="EGG19556.1"/>
    </source>
</evidence>
<dbReference type="RefSeq" id="XP_004357850.1">
    <property type="nucleotide sequence ID" value="XM_004357793.1"/>
</dbReference>
<dbReference type="KEGG" id="dfa:DFA_00134"/>
<keyword evidence="2" id="KW-1185">Reference proteome</keyword>
<reference evidence="2" key="1">
    <citation type="journal article" date="2011" name="Genome Res.">
        <title>Phylogeny-wide analysis of social amoeba genomes highlights ancient origins for complex intercellular communication.</title>
        <authorList>
            <person name="Heidel A.J."/>
            <person name="Lawal H.M."/>
            <person name="Felder M."/>
            <person name="Schilde C."/>
            <person name="Helps N.R."/>
            <person name="Tunggal B."/>
            <person name="Rivero F."/>
            <person name="John U."/>
            <person name="Schleicher M."/>
            <person name="Eichinger L."/>
            <person name="Platzer M."/>
            <person name="Noegel A.A."/>
            <person name="Schaap P."/>
            <person name="Gloeckner G."/>
        </authorList>
    </citation>
    <scope>NUCLEOTIDE SEQUENCE [LARGE SCALE GENOMIC DNA]</scope>
    <source>
        <strain evidence="2">SH3</strain>
    </source>
</reference>
<sequence length="390" mass="45676">MDTDTTTQTNNNNNIIERYNVNKTLKEFKACLEGNKCPICGDNQLSDRASLNHHIALCSIYFMRHNQIDVDQMLNHVKDDDNKEQMKRLALVKALDIRLFRLVFIVNSYTRSIIIKHQRQINQMLLQPLSKMSKTQQELISLGLSEYDTQSIVVREGRFYLKIHFRYLEDLEIEVAEVRRVIQQSKLITFLTITFFFYEEVLEQDLKENTTIKEYAFYRPLFGRMIYAERPSTRFFISEHMWNFYGNSLPHTPACLPSMIPHIDKYHVQSSAFQTHIEQSCQVLTGSPYIKTVKLDAGPRNYNIEVFNQFTLSLPNLECLRLRCDDVKEHLSMVIELLNRNQIKHMTIDCDLTVLQCQQLFNDGIKTNKSLISLKLGLKTNDQKRGDTSQ</sequence>
<protein>
    <submittedName>
        <fullName evidence="1">Uncharacterized protein</fullName>
    </submittedName>
</protein>
<accession>F4PXP6</accession>